<dbReference type="PROSITE" id="PS50824">
    <property type="entry name" value="DAPIN"/>
    <property type="match status" value="1"/>
</dbReference>
<dbReference type="GeneTree" id="ENSGT01030000235085"/>
<evidence type="ECO:0000259" key="1">
    <source>
        <dbReference type="PROSITE" id="PS50824"/>
    </source>
</evidence>
<evidence type="ECO:0000313" key="3">
    <source>
        <dbReference type="Proteomes" id="UP000001646"/>
    </source>
</evidence>
<dbReference type="SMART" id="SM01289">
    <property type="entry name" value="PYRIN"/>
    <property type="match status" value="1"/>
</dbReference>
<feature type="domain" description="Pyrin" evidence="1">
    <location>
        <begin position="1"/>
        <end position="96"/>
    </location>
</feature>
<evidence type="ECO:0000313" key="2">
    <source>
        <dbReference type="Ensembl" id="ENSACAP00000028684.1"/>
    </source>
</evidence>
<dbReference type="InParanoid" id="A0A803T0E4"/>
<accession>A0A803T0E4</accession>
<sequence>MGHQKGVILRDHVLDILENLKEEDFRRFKRKLNEFPVRKPYKNIPKGQLEKADTHELVDLLCGYYTESYAVEVAARVLEEINIKDQAEKLWKSIGINWYSLAASHPNSHQG</sequence>
<organism evidence="2 3">
    <name type="scientific">Anolis carolinensis</name>
    <name type="common">Green anole</name>
    <name type="synonym">American chameleon</name>
    <dbReference type="NCBI Taxonomy" id="28377"/>
    <lineage>
        <taxon>Eukaryota</taxon>
        <taxon>Metazoa</taxon>
        <taxon>Chordata</taxon>
        <taxon>Craniata</taxon>
        <taxon>Vertebrata</taxon>
        <taxon>Euteleostomi</taxon>
        <taxon>Lepidosauria</taxon>
        <taxon>Squamata</taxon>
        <taxon>Bifurcata</taxon>
        <taxon>Unidentata</taxon>
        <taxon>Episquamata</taxon>
        <taxon>Toxicofera</taxon>
        <taxon>Iguania</taxon>
        <taxon>Dactyloidae</taxon>
        <taxon>Anolis</taxon>
    </lineage>
</organism>
<dbReference type="Proteomes" id="UP000001646">
    <property type="component" value="Unplaced"/>
</dbReference>
<proteinExistence type="predicted"/>
<dbReference type="AlphaFoldDB" id="A0A803T0E4"/>
<reference evidence="2" key="1">
    <citation type="submission" date="2009-12" db="EMBL/GenBank/DDBJ databases">
        <title>The Genome Sequence of Anolis carolinensis (Green Anole Lizard).</title>
        <authorList>
            <consortium name="The Genome Sequencing Platform"/>
            <person name="Di Palma F."/>
            <person name="Alfoldi J."/>
            <person name="Heiman D."/>
            <person name="Young S."/>
            <person name="Grabherr M."/>
            <person name="Johnson J."/>
            <person name="Lander E.S."/>
            <person name="Lindblad-Toh K."/>
        </authorList>
    </citation>
    <scope>NUCLEOTIDE SEQUENCE [LARGE SCALE GENOMIC DNA]</scope>
    <source>
        <strain evidence="2">JBL SC #1</strain>
    </source>
</reference>
<reference evidence="2" key="2">
    <citation type="submission" date="2025-08" db="UniProtKB">
        <authorList>
            <consortium name="Ensembl"/>
        </authorList>
    </citation>
    <scope>IDENTIFICATION</scope>
</reference>
<dbReference type="InterPro" id="IPR004020">
    <property type="entry name" value="DAPIN"/>
</dbReference>
<dbReference type="Ensembl" id="ENSACAT00000055141.1">
    <property type="protein sequence ID" value="ENSACAP00000028684.1"/>
    <property type="gene ID" value="ENSACAG00000035114.1"/>
</dbReference>
<protein>
    <recommendedName>
        <fullName evidence="1">Pyrin domain-containing protein</fullName>
    </recommendedName>
</protein>
<dbReference type="CDD" id="cd08321">
    <property type="entry name" value="Pyrin_ASC-like"/>
    <property type="match status" value="1"/>
</dbReference>
<name>A0A803T0E4_ANOCA</name>
<dbReference type="Pfam" id="PF02758">
    <property type="entry name" value="PYRIN"/>
    <property type="match status" value="1"/>
</dbReference>
<dbReference type="Gene3D" id="1.10.533.10">
    <property type="entry name" value="Death Domain, Fas"/>
    <property type="match status" value="1"/>
</dbReference>
<dbReference type="InterPro" id="IPR011029">
    <property type="entry name" value="DEATH-like_dom_sf"/>
</dbReference>
<dbReference type="SUPFAM" id="SSF47986">
    <property type="entry name" value="DEATH domain"/>
    <property type="match status" value="1"/>
</dbReference>
<reference evidence="2" key="3">
    <citation type="submission" date="2025-09" db="UniProtKB">
        <authorList>
            <consortium name="Ensembl"/>
        </authorList>
    </citation>
    <scope>IDENTIFICATION</scope>
</reference>
<keyword evidence="3" id="KW-1185">Reference proteome</keyword>